<evidence type="ECO:0000313" key="1">
    <source>
        <dbReference type="EMBL" id="JAD53656.1"/>
    </source>
</evidence>
<accession>A0A0A9ARC0</accession>
<name>A0A0A9ARC0_ARUDO</name>
<dbReference type="EMBL" id="GBRH01244239">
    <property type="protein sequence ID" value="JAD53656.1"/>
    <property type="molecule type" value="Transcribed_RNA"/>
</dbReference>
<reference evidence="1" key="2">
    <citation type="journal article" date="2015" name="Data Brief">
        <title>Shoot transcriptome of the giant reed, Arundo donax.</title>
        <authorList>
            <person name="Barrero R.A."/>
            <person name="Guerrero F.D."/>
            <person name="Moolhuijzen P."/>
            <person name="Goolsby J.A."/>
            <person name="Tidwell J."/>
            <person name="Bellgard S.E."/>
            <person name="Bellgard M.I."/>
        </authorList>
    </citation>
    <scope>NUCLEOTIDE SEQUENCE</scope>
    <source>
        <tissue evidence="1">Shoot tissue taken approximately 20 cm above the soil surface</tissue>
    </source>
</reference>
<proteinExistence type="predicted"/>
<reference evidence="1" key="1">
    <citation type="submission" date="2014-09" db="EMBL/GenBank/DDBJ databases">
        <authorList>
            <person name="Magalhaes I.L.F."/>
            <person name="Oliveira U."/>
            <person name="Santos F.R."/>
            <person name="Vidigal T.H.D.A."/>
            <person name="Brescovit A.D."/>
            <person name="Santos A.J."/>
        </authorList>
    </citation>
    <scope>NUCLEOTIDE SEQUENCE</scope>
    <source>
        <tissue evidence="1">Shoot tissue taken approximately 20 cm above the soil surface</tissue>
    </source>
</reference>
<organism evidence="1">
    <name type="scientific">Arundo donax</name>
    <name type="common">Giant reed</name>
    <name type="synonym">Donax arundinaceus</name>
    <dbReference type="NCBI Taxonomy" id="35708"/>
    <lineage>
        <taxon>Eukaryota</taxon>
        <taxon>Viridiplantae</taxon>
        <taxon>Streptophyta</taxon>
        <taxon>Embryophyta</taxon>
        <taxon>Tracheophyta</taxon>
        <taxon>Spermatophyta</taxon>
        <taxon>Magnoliopsida</taxon>
        <taxon>Liliopsida</taxon>
        <taxon>Poales</taxon>
        <taxon>Poaceae</taxon>
        <taxon>PACMAD clade</taxon>
        <taxon>Arundinoideae</taxon>
        <taxon>Arundineae</taxon>
        <taxon>Arundo</taxon>
    </lineage>
</organism>
<dbReference type="AlphaFoldDB" id="A0A0A9ARC0"/>
<protein>
    <submittedName>
        <fullName evidence="1">Uncharacterized protein</fullName>
    </submittedName>
</protein>
<sequence length="28" mass="3373">MVGCQLKLLYTRKCVSFYKFFYFSLCIA</sequence>